<dbReference type="EMBL" id="JAERRH010000012">
    <property type="protein sequence ID" value="MBL1108336.1"/>
    <property type="molecule type" value="Genomic_DNA"/>
</dbReference>
<evidence type="ECO:0000313" key="11">
    <source>
        <dbReference type="Proteomes" id="UP000621386"/>
    </source>
</evidence>
<protein>
    <submittedName>
        <fullName evidence="10">MFS transporter</fullName>
    </submittedName>
</protein>
<sequence>MTETTTDVRAPGAAHGAPGVPGVPGGDVPLRWVWLAAWPVTAVFVLSNAATPLYVLWQREMGFSRGTLTVVFACYIAGLLGSLLVSGVVSDRLGRKPVLLPALGLALVSCLVFATAGGVAALIVARLCTGIAVGAVVSAGMAAVTDVAGPARRPLAALLASCAMVFGAGSGPLLAGVLSETLPGPTVTVFAVEAVLLVTAVAVVLRMPVRRPTRADTRSGAGSGSGGPGSGAGTGNGGTGNGETRNGETRNGGTGSGVGNRAGAGAGGGAWVRVPGVPRGAGRQLALGIAVFAPGITATSFVLSLGPSLLSGLLGTGSRIVSGALAFVMFLSATGVQFAVRGLGRRTILLAGAAATVLGMLALVTAVHTGSVSALAGAALLAGAGQGMGQLGGLSLLNSTVPAGRLAEANAALNVGGYLPAGVLPVTAGYLSDAVGLTAGATVFGTALAALAAAGGGLVLRGWREPAEPLG</sequence>
<keyword evidence="6 8" id="KW-0472">Membrane</keyword>
<dbReference type="Gene3D" id="1.20.1250.20">
    <property type="entry name" value="MFS general substrate transporter like domains"/>
    <property type="match status" value="1"/>
</dbReference>
<evidence type="ECO:0000256" key="7">
    <source>
        <dbReference type="SAM" id="MobiDB-lite"/>
    </source>
</evidence>
<feature type="compositionally biased region" description="Gly residues" evidence="7">
    <location>
        <begin position="221"/>
        <end position="241"/>
    </location>
</feature>
<feature type="compositionally biased region" description="Low complexity" evidence="7">
    <location>
        <begin position="8"/>
        <end position="20"/>
    </location>
</feature>
<dbReference type="PANTHER" id="PTHR23517">
    <property type="entry name" value="RESISTANCE PROTEIN MDTM, PUTATIVE-RELATED-RELATED"/>
    <property type="match status" value="1"/>
</dbReference>
<feature type="transmembrane region" description="Helical" evidence="8">
    <location>
        <begin position="63"/>
        <end position="86"/>
    </location>
</feature>
<feature type="compositionally biased region" description="Gly residues" evidence="7">
    <location>
        <begin position="250"/>
        <end position="260"/>
    </location>
</feature>
<dbReference type="InterPro" id="IPR005829">
    <property type="entry name" value="Sugar_transporter_CS"/>
</dbReference>
<feature type="transmembrane region" description="Helical" evidence="8">
    <location>
        <begin position="187"/>
        <end position="205"/>
    </location>
</feature>
<evidence type="ECO:0000256" key="1">
    <source>
        <dbReference type="ARBA" id="ARBA00004651"/>
    </source>
</evidence>
<feature type="transmembrane region" description="Helical" evidence="8">
    <location>
        <begin position="437"/>
        <end position="460"/>
    </location>
</feature>
<feature type="transmembrane region" description="Helical" evidence="8">
    <location>
        <begin position="156"/>
        <end position="175"/>
    </location>
</feature>
<feature type="transmembrane region" description="Helical" evidence="8">
    <location>
        <begin position="320"/>
        <end position="340"/>
    </location>
</feature>
<evidence type="ECO:0000256" key="4">
    <source>
        <dbReference type="ARBA" id="ARBA00022692"/>
    </source>
</evidence>
<keyword evidence="4 8" id="KW-0812">Transmembrane</keyword>
<evidence type="ECO:0000256" key="5">
    <source>
        <dbReference type="ARBA" id="ARBA00022989"/>
    </source>
</evidence>
<feature type="transmembrane region" description="Helical" evidence="8">
    <location>
        <begin position="409"/>
        <end position="431"/>
    </location>
</feature>
<dbReference type="InterPro" id="IPR020846">
    <property type="entry name" value="MFS_dom"/>
</dbReference>
<reference evidence="10 11" key="1">
    <citation type="submission" date="2021-01" db="EMBL/GenBank/DDBJ databases">
        <title>WGS of actinomycetes isolated from Thailand.</title>
        <authorList>
            <person name="Thawai C."/>
        </authorList>
    </citation>
    <scope>NUCLEOTIDE SEQUENCE [LARGE SCALE GENOMIC DNA]</scope>
    <source>
        <strain evidence="10 11">CH5-8</strain>
    </source>
</reference>
<keyword evidence="11" id="KW-1185">Reference proteome</keyword>
<feature type="transmembrane region" description="Helical" evidence="8">
    <location>
        <begin position="32"/>
        <end position="57"/>
    </location>
</feature>
<dbReference type="PANTHER" id="PTHR23517:SF13">
    <property type="entry name" value="MAJOR FACILITATOR SUPERFAMILY MFS_1"/>
    <property type="match status" value="1"/>
</dbReference>
<feature type="domain" description="Major facilitator superfamily (MFS) profile" evidence="9">
    <location>
        <begin position="1"/>
        <end position="464"/>
    </location>
</feature>
<dbReference type="InterPro" id="IPR036259">
    <property type="entry name" value="MFS_trans_sf"/>
</dbReference>
<dbReference type="Proteomes" id="UP000621386">
    <property type="component" value="Unassembled WGS sequence"/>
</dbReference>
<feature type="region of interest" description="Disordered" evidence="7">
    <location>
        <begin position="1"/>
        <end position="20"/>
    </location>
</feature>
<keyword evidence="3" id="KW-1003">Cell membrane</keyword>
<keyword evidence="5 8" id="KW-1133">Transmembrane helix</keyword>
<keyword evidence="2" id="KW-0813">Transport</keyword>
<feature type="transmembrane region" description="Helical" evidence="8">
    <location>
        <begin position="374"/>
        <end position="397"/>
    </location>
</feature>
<comment type="caution">
    <text evidence="10">The sequence shown here is derived from an EMBL/GenBank/DDBJ whole genome shotgun (WGS) entry which is preliminary data.</text>
</comment>
<dbReference type="PROSITE" id="PS50850">
    <property type="entry name" value="MFS"/>
    <property type="match status" value="1"/>
</dbReference>
<dbReference type="InterPro" id="IPR011701">
    <property type="entry name" value="MFS"/>
</dbReference>
<dbReference type="RefSeq" id="WP_201822853.1">
    <property type="nucleotide sequence ID" value="NZ_JAERRH010000012.1"/>
</dbReference>
<name>A0ABS1P7J8_9ACTN</name>
<feature type="region of interest" description="Disordered" evidence="7">
    <location>
        <begin position="213"/>
        <end position="260"/>
    </location>
</feature>
<gene>
    <name evidence="10" type="ORF">JK361_27735</name>
</gene>
<proteinExistence type="predicted"/>
<dbReference type="Pfam" id="PF07690">
    <property type="entry name" value="MFS_1"/>
    <property type="match status" value="1"/>
</dbReference>
<evidence type="ECO:0000256" key="6">
    <source>
        <dbReference type="ARBA" id="ARBA00023136"/>
    </source>
</evidence>
<feature type="transmembrane region" description="Helical" evidence="8">
    <location>
        <begin position="123"/>
        <end position="144"/>
    </location>
</feature>
<dbReference type="SUPFAM" id="SSF103473">
    <property type="entry name" value="MFS general substrate transporter"/>
    <property type="match status" value="1"/>
</dbReference>
<accession>A0ABS1P7J8</accession>
<dbReference type="PROSITE" id="PS00216">
    <property type="entry name" value="SUGAR_TRANSPORT_1"/>
    <property type="match status" value="1"/>
</dbReference>
<evidence type="ECO:0000256" key="2">
    <source>
        <dbReference type="ARBA" id="ARBA00022448"/>
    </source>
</evidence>
<evidence type="ECO:0000313" key="10">
    <source>
        <dbReference type="EMBL" id="MBL1108336.1"/>
    </source>
</evidence>
<evidence type="ECO:0000259" key="9">
    <source>
        <dbReference type="PROSITE" id="PS50850"/>
    </source>
</evidence>
<comment type="subcellular location">
    <subcellularLocation>
        <location evidence="1">Cell membrane</location>
        <topology evidence="1">Multi-pass membrane protein</topology>
    </subcellularLocation>
</comment>
<feature type="transmembrane region" description="Helical" evidence="8">
    <location>
        <begin position="347"/>
        <end position="368"/>
    </location>
</feature>
<feature type="transmembrane region" description="Helical" evidence="8">
    <location>
        <begin position="98"/>
        <end position="117"/>
    </location>
</feature>
<evidence type="ECO:0000256" key="8">
    <source>
        <dbReference type="SAM" id="Phobius"/>
    </source>
</evidence>
<dbReference type="InterPro" id="IPR050171">
    <property type="entry name" value="MFS_Transporters"/>
</dbReference>
<feature type="transmembrane region" description="Helical" evidence="8">
    <location>
        <begin position="285"/>
        <end position="305"/>
    </location>
</feature>
<evidence type="ECO:0000256" key="3">
    <source>
        <dbReference type="ARBA" id="ARBA00022475"/>
    </source>
</evidence>
<organism evidence="10 11">
    <name type="scientific">Streptomyces musisoli</name>
    <dbReference type="NCBI Taxonomy" id="2802280"/>
    <lineage>
        <taxon>Bacteria</taxon>
        <taxon>Bacillati</taxon>
        <taxon>Actinomycetota</taxon>
        <taxon>Actinomycetes</taxon>
        <taxon>Kitasatosporales</taxon>
        <taxon>Streptomycetaceae</taxon>
        <taxon>Streptomyces</taxon>
    </lineage>
</organism>